<evidence type="ECO:0000313" key="3">
    <source>
        <dbReference type="Proteomes" id="UP000663870"/>
    </source>
</evidence>
<dbReference type="AlphaFoldDB" id="A0A814XBX9"/>
<reference evidence="1" key="1">
    <citation type="submission" date="2021-02" db="EMBL/GenBank/DDBJ databases">
        <authorList>
            <person name="Nowell W R."/>
        </authorList>
    </citation>
    <scope>NUCLEOTIDE SEQUENCE</scope>
</reference>
<comment type="caution">
    <text evidence="1">The sequence shown here is derived from an EMBL/GenBank/DDBJ whole genome shotgun (WGS) entry which is preliminary data.</text>
</comment>
<evidence type="ECO:0000313" key="2">
    <source>
        <dbReference type="EMBL" id="CAF1216425.1"/>
    </source>
</evidence>
<dbReference type="Proteomes" id="UP000663870">
    <property type="component" value="Unassembled WGS sequence"/>
</dbReference>
<accession>A0A814XBX9</accession>
<organism evidence="1 4">
    <name type="scientific">Rotaria sordida</name>
    <dbReference type="NCBI Taxonomy" id="392033"/>
    <lineage>
        <taxon>Eukaryota</taxon>
        <taxon>Metazoa</taxon>
        <taxon>Spiralia</taxon>
        <taxon>Gnathifera</taxon>
        <taxon>Rotifera</taxon>
        <taxon>Eurotatoria</taxon>
        <taxon>Bdelloidea</taxon>
        <taxon>Philodinida</taxon>
        <taxon>Philodinidae</taxon>
        <taxon>Rotaria</taxon>
    </lineage>
</organism>
<evidence type="ECO:0000313" key="4">
    <source>
        <dbReference type="Proteomes" id="UP000663889"/>
    </source>
</evidence>
<dbReference type="EMBL" id="CAJNOL010000841">
    <property type="protein sequence ID" value="CAF1216425.1"/>
    <property type="molecule type" value="Genomic_DNA"/>
</dbReference>
<gene>
    <name evidence="2" type="ORF">JXQ802_LOCUS25208</name>
    <name evidence="1" type="ORF">SEV965_LOCUS21833</name>
</gene>
<protein>
    <submittedName>
        <fullName evidence="1">Uncharacterized protein</fullName>
    </submittedName>
</protein>
<name>A0A814XBX9_9BILA</name>
<keyword evidence="3" id="KW-1185">Reference proteome</keyword>
<sequence length="68" mass="7550">MTTASTITTKKPILIIKSSESSTSKSISRNVHFVPDIIIINDDQFTIPIQDSLTIQSTKKEVDNDKTN</sequence>
<dbReference type="EMBL" id="CAJNOU010001505">
    <property type="protein sequence ID" value="CAF1214212.1"/>
    <property type="molecule type" value="Genomic_DNA"/>
</dbReference>
<proteinExistence type="predicted"/>
<evidence type="ECO:0000313" key="1">
    <source>
        <dbReference type="EMBL" id="CAF1214212.1"/>
    </source>
</evidence>
<dbReference type="Proteomes" id="UP000663889">
    <property type="component" value="Unassembled WGS sequence"/>
</dbReference>